<dbReference type="EMBL" id="JH795862">
    <property type="protein sequence ID" value="EJU02122.1"/>
    <property type="molecule type" value="Genomic_DNA"/>
</dbReference>
<dbReference type="AlphaFoldDB" id="M5G8D8"/>
<dbReference type="STRING" id="1858805.M5G8D8"/>
<name>M5G8D8_DACPD</name>
<evidence type="ECO:0000313" key="2">
    <source>
        <dbReference type="Proteomes" id="UP000030653"/>
    </source>
</evidence>
<protein>
    <submittedName>
        <fullName evidence="1">Uncharacterized protein</fullName>
    </submittedName>
</protein>
<organism evidence="1 2">
    <name type="scientific">Dacryopinax primogenitus (strain DJM 731)</name>
    <name type="common">Brown rot fungus</name>
    <dbReference type="NCBI Taxonomy" id="1858805"/>
    <lineage>
        <taxon>Eukaryota</taxon>
        <taxon>Fungi</taxon>
        <taxon>Dikarya</taxon>
        <taxon>Basidiomycota</taxon>
        <taxon>Agaricomycotina</taxon>
        <taxon>Dacrymycetes</taxon>
        <taxon>Dacrymycetales</taxon>
        <taxon>Dacrymycetaceae</taxon>
        <taxon>Dacryopinax</taxon>
    </lineage>
</organism>
<reference evidence="1 2" key="1">
    <citation type="journal article" date="2012" name="Science">
        <title>The Paleozoic origin of enzymatic lignin decomposition reconstructed from 31 fungal genomes.</title>
        <authorList>
            <person name="Floudas D."/>
            <person name="Binder M."/>
            <person name="Riley R."/>
            <person name="Barry K."/>
            <person name="Blanchette R.A."/>
            <person name="Henrissat B."/>
            <person name="Martinez A.T."/>
            <person name="Otillar R."/>
            <person name="Spatafora J.W."/>
            <person name="Yadav J.S."/>
            <person name="Aerts A."/>
            <person name="Benoit I."/>
            <person name="Boyd A."/>
            <person name="Carlson A."/>
            <person name="Copeland A."/>
            <person name="Coutinho P.M."/>
            <person name="de Vries R.P."/>
            <person name="Ferreira P."/>
            <person name="Findley K."/>
            <person name="Foster B."/>
            <person name="Gaskell J."/>
            <person name="Glotzer D."/>
            <person name="Gorecki P."/>
            <person name="Heitman J."/>
            <person name="Hesse C."/>
            <person name="Hori C."/>
            <person name="Igarashi K."/>
            <person name="Jurgens J.A."/>
            <person name="Kallen N."/>
            <person name="Kersten P."/>
            <person name="Kohler A."/>
            <person name="Kuees U."/>
            <person name="Kumar T.K.A."/>
            <person name="Kuo A."/>
            <person name="LaButti K."/>
            <person name="Larrondo L.F."/>
            <person name="Lindquist E."/>
            <person name="Ling A."/>
            <person name="Lombard V."/>
            <person name="Lucas S."/>
            <person name="Lundell T."/>
            <person name="Martin R."/>
            <person name="McLaughlin D.J."/>
            <person name="Morgenstern I."/>
            <person name="Morin E."/>
            <person name="Murat C."/>
            <person name="Nagy L.G."/>
            <person name="Nolan M."/>
            <person name="Ohm R.A."/>
            <person name="Patyshakuliyeva A."/>
            <person name="Rokas A."/>
            <person name="Ruiz-Duenas F.J."/>
            <person name="Sabat G."/>
            <person name="Salamov A."/>
            <person name="Samejima M."/>
            <person name="Schmutz J."/>
            <person name="Slot J.C."/>
            <person name="St John F."/>
            <person name="Stenlid J."/>
            <person name="Sun H."/>
            <person name="Sun S."/>
            <person name="Syed K."/>
            <person name="Tsang A."/>
            <person name="Wiebenga A."/>
            <person name="Young D."/>
            <person name="Pisabarro A."/>
            <person name="Eastwood D.C."/>
            <person name="Martin F."/>
            <person name="Cullen D."/>
            <person name="Grigoriev I.V."/>
            <person name="Hibbett D.S."/>
        </authorList>
    </citation>
    <scope>NUCLEOTIDE SEQUENCE [LARGE SCALE GENOMIC DNA]</scope>
    <source>
        <strain evidence="1 2">DJM-731 SS1</strain>
    </source>
</reference>
<dbReference type="HOGENOM" id="CLU_2564593_0_0_1"/>
<sequence length="82" mass="9205">QLPINAAYALNAQEAQGQRFPRVRVNVTQAWEAGHAYTALSRATCLSGLEIVPFGRSKVILLDDCQSAWLNNFSRLLPTRRY</sequence>
<feature type="non-terminal residue" evidence="1">
    <location>
        <position position="82"/>
    </location>
</feature>
<evidence type="ECO:0000313" key="1">
    <source>
        <dbReference type="EMBL" id="EJU02122.1"/>
    </source>
</evidence>
<dbReference type="RefSeq" id="XP_040629019.1">
    <property type="nucleotide sequence ID" value="XM_040775042.1"/>
</dbReference>
<accession>M5G8D8</accession>
<dbReference type="SUPFAM" id="SSF52540">
    <property type="entry name" value="P-loop containing nucleoside triphosphate hydrolases"/>
    <property type="match status" value="1"/>
</dbReference>
<proteinExistence type="predicted"/>
<dbReference type="InterPro" id="IPR027417">
    <property type="entry name" value="P-loop_NTPase"/>
</dbReference>
<dbReference type="OrthoDB" id="432234at2759"/>
<dbReference type="Proteomes" id="UP000030653">
    <property type="component" value="Unassembled WGS sequence"/>
</dbReference>
<dbReference type="GeneID" id="63690104"/>
<gene>
    <name evidence="1" type="ORF">DACRYDRAFT_51512</name>
</gene>
<keyword evidence="2" id="KW-1185">Reference proteome</keyword>
<dbReference type="OMA" id="LPINAAY"/>